<gene>
    <name evidence="4" type="ORF">Zmor_015425</name>
</gene>
<dbReference type="EMBL" id="JALNTZ010000004">
    <property type="protein sequence ID" value="KAJ3656341.1"/>
    <property type="molecule type" value="Genomic_DNA"/>
</dbReference>
<dbReference type="SUPFAM" id="SSF50494">
    <property type="entry name" value="Trypsin-like serine proteases"/>
    <property type="match status" value="2"/>
</dbReference>
<feature type="domain" description="Peptidase S1" evidence="3">
    <location>
        <begin position="237"/>
        <end position="469"/>
    </location>
</feature>
<dbReference type="PANTHER" id="PTHR24260:SF136">
    <property type="entry name" value="GH08193P-RELATED"/>
    <property type="match status" value="1"/>
</dbReference>
<dbReference type="AlphaFoldDB" id="A0AA38IJB8"/>
<dbReference type="SMART" id="SM00020">
    <property type="entry name" value="Tryp_SPc"/>
    <property type="match status" value="2"/>
</dbReference>
<evidence type="ECO:0000313" key="4">
    <source>
        <dbReference type="EMBL" id="KAJ3656341.1"/>
    </source>
</evidence>
<dbReference type="GO" id="GO:0004252">
    <property type="term" value="F:serine-type endopeptidase activity"/>
    <property type="evidence" value="ECO:0007669"/>
    <property type="project" value="InterPro"/>
</dbReference>
<feature type="signal peptide" evidence="2">
    <location>
        <begin position="1"/>
        <end position="17"/>
    </location>
</feature>
<dbReference type="FunFam" id="2.40.10.10:FF:000068">
    <property type="entry name" value="transmembrane protease serine 2"/>
    <property type="match status" value="2"/>
</dbReference>
<keyword evidence="1" id="KW-1015">Disulfide bond</keyword>
<dbReference type="InterPro" id="IPR051333">
    <property type="entry name" value="CLIP_Serine_Protease"/>
</dbReference>
<sequence length="470" mass="50847">MKTTILLSLCFCSIVYAANPFTKIVPRKNLGGGRIIGGNVAHPLQFPFAAAIYVQTPTSRYFCSGSLLSNQWILTAGQCVDGATLFQIFLGSIHLNGGETEQIEVATSSYVLHPEYDPQTLQNDIGLIKLRLPITFTDYIQPIERLPVSEVPDYVSASVFGWGQISDEDAGLSNALQWVRVVTVTNAECSLTYGSQITDTMVCVEGNYNEGTCYGDIGSALIQYYSTGHSIPVGSRIIGGTNARAGQYRFAAAITVQTETSRFFCGGSLITSQWILTAGQCVNGATLFTIQLGSNTLTEDDPNRVTVATSEYALHPEFNPTTLENDVGLIKLRLPVEFTSYLNTIYYEDPTPVGNKSSLLSIGWGQTSDDDPELSEHLNYVQVSSISNTECRLTYGSQVTDYMICVAGSFNQGTCIGDTGSALVQIGSRGAEAHRGIASFVSGNGCQSTDPSGYTRTHPYLDWIQNTILT</sequence>
<dbReference type="PROSITE" id="PS50240">
    <property type="entry name" value="TRYPSIN_DOM"/>
    <property type="match status" value="2"/>
</dbReference>
<keyword evidence="5" id="KW-1185">Reference proteome</keyword>
<dbReference type="PANTHER" id="PTHR24260">
    <property type="match status" value="1"/>
</dbReference>
<dbReference type="InterPro" id="IPR001314">
    <property type="entry name" value="Peptidase_S1A"/>
</dbReference>
<comment type="caution">
    <text evidence="4">The sequence shown here is derived from an EMBL/GenBank/DDBJ whole genome shotgun (WGS) entry which is preliminary data.</text>
</comment>
<feature type="chain" id="PRO_5041214215" description="Peptidase S1 domain-containing protein" evidence="2">
    <location>
        <begin position="18"/>
        <end position="470"/>
    </location>
</feature>
<feature type="domain" description="Peptidase S1" evidence="3">
    <location>
        <begin position="35"/>
        <end position="228"/>
    </location>
</feature>
<dbReference type="Proteomes" id="UP001168821">
    <property type="component" value="Unassembled WGS sequence"/>
</dbReference>
<evidence type="ECO:0000259" key="3">
    <source>
        <dbReference type="PROSITE" id="PS50240"/>
    </source>
</evidence>
<keyword evidence="2" id="KW-0732">Signal</keyword>
<evidence type="ECO:0000256" key="2">
    <source>
        <dbReference type="SAM" id="SignalP"/>
    </source>
</evidence>
<dbReference type="InterPro" id="IPR001254">
    <property type="entry name" value="Trypsin_dom"/>
</dbReference>
<dbReference type="PRINTS" id="PR00722">
    <property type="entry name" value="CHYMOTRYPSIN"/>
</dbReference>
<dbReference type="CDD" id="cd00190">
    <property type="entry name" value="Tryp_SPc"/>
    <property type="match status" value="2"/>
</dbReference>
<organism evidence="4 5">
    <name type="scientific">Zophobas morio</name>
    <dbReference type="NCBI Taxonomy" id="2755281"/>
    <lineage>
        <taxon>Eukaryota</taxon>
        <taxon>Metazoa</taxon>
        <taxon>Ecdysozoa</taxon>
        <taxon>Arthropoda</taxon>
        <taxon>Hexapoda</taxon>
        <taxon>Insecta</taxon>
        <taxon>Pterygota</taxon>
        <taxon>Neoptera</taxon>
        <taxon>Endopterygota</taxon>
        <taxon>Coleoptera</taxon>
        <taxon>Polyphaga</taxon>
        <taxon>Cucujiformia</taxon>
        <taxon>Tenebrionidae</taxon>
        <taxon>Zophobas</taxon>
    </lineage>
</organism>
<accession>A0AA38IJB8</accession>
<name>A0AA38IJB8_9CUCU</name>
<proteinExistence type="predicted"/>
<dbReference type="Gene3D" id="2.40.10.10">
    <property type="entry name" value="Trypsin-like serine proteases"/>
    <property type="match status" value="4"/>
</dbReference>
<evidence type="ECO:0000313" key="5">
    <source>
        <dbReference type="Proteomes" id="UP001168821"/>
    </source>
</evidence>
<dbReference type="GO" id="GO:0006508">
    <property type="term" value="P:proteolysis"/>
    <property type="evidence" value="ECO:0007669"/>
    <property type="project" value="InterPro"/>
</dbReference>
<dbReference type="Pfam" id="PF00089">
    <property type="entry name" value="Trypsin"/>
    <property type="match status" value="2"/>
</dbReference>
<reference evidence="4" key="1">
    <citation type="journal article" date="2023" name="G3 (Bethesda)">
        <title>Whole genome assemblies of Zophobas morio and Tenebrio molitor.</title>
        <authorList>
            <person name="Kaur S."/>
            <person name="Stinson S.A."/>
            <person name="diCenzo G.C."/>
        </authorList>
    </citation>
    <scope>NUCLEOTIDE SEQUENCE</scope>
    <source>
        <strain evidence="4">QUZm001</strain>
    </source>
</reference>
<dbReference type="InterPro" id="IPR043504">
    <property type="entry name" value="Peptidase_S1_PA_chymotrypsin"/>
</dbReference>
<dbReference type="InterPro" id="IPR009003">
    <property type="entry name" value="Peptidase_S1_PA"/>
</dbReference>
<protein>
    <recommendedName>
        <fullName evidence="3">Peptidase S1 domain-containing protein</fullName>
    </recommendedName>
</protein>
<evidence type="ECO:0000256" key="1">
    <source>
        <dbReference type="ARBA" id="ARBA00023157"/>
    </source>
</evidence>